<protein>
    <submittedName>
        <fullName evidence="2">Uncharacterized protein</fullName>
    </submittedName>
</protein>
<dbReference type="KEGG" id="ndi:NDAI_0A05040"/>
<evidence type="ECO:0000313" key="2">
    <source>
        <dbReference type="EMBL" id="CCD22659.1"/>
    </source>
</evidence>
<dbReference type="HOGENOM" id="CLU_816600_0_0_1"/>
<dbReference type="AlphaFoldDB" id="G0W4C1"/>
<sequence>MGSDNSTSPKRETIPYEKTGEVALVTDKEFCDATVMKMKGPIKSLPFVTVLSGGCDRELDSINDTMEKLEQKVESISQQSSQELSRLESTLRGMESEKKGKKQFYQLARDKMKNKGTKESTFVRLQKKLTWWNRKKESSSTSEDLNYFPLDRTMTRDLLINQTIYSSEGSSADAKILGCKHTVDPETLDVFSRTITDQNNFPESPTLISNFLSKSCPDLPLDHDTYRRSQFSGESILSDDGLPFFPRDRDLCDDHNINCQLLLEADTENNSKLSCGNERNEFTELRSGSDTFDDTPQSTFDKWKQKIKRNIDKFNEALETWYNRRNNDSTTMTTIRSISP</sequence>
<proteinExistence type="predicted"/>
<evidence type="ECO:0000256" key="1">
    <source>
        <dbReference type="SAM" id="Coils"/>
    </source>
</evidence>
<evidence type="ECO:0000313" key="3">
    <source>
        <dbReference type="Proteomes" id="UP000000689"/>
    </source>
</evidence>
<feature type="coiled-coil region" evidence="1">
    <location>
        <begin position="59"/>
        <end position="97"/>
    </location>
</feature>
<dbReference type="EMBL" id="HE580267">
    <property type="protein sequence ID" value="CCD22659.1"/>
    <property type="molecule type" value="Genomic_DNA"/>
</dbReference>
<organism evidence="2 3">
    <name type="scientific">Naumovozyma dairenensis (strain ATCC 10597 / BCRC 20456 / CBS 421 / NBRC 0211 / NRRL Y-12639)</name>
    <name type="common">Saccharomyces dairenensis</name>
    <dbReference type="NCBI Taxonomy" id="1071378"/>
    <lineage>
        <taxon>Eukaryota</taxon>
        <taxon>Fungi</taxon>
        <taxon>Dikarya</taxon>
        <taxon>Ascomycota</taxon>
        <taxon>Saccharomycotina</taxon>
        <taxon>Saccharomycetes</taxon>
        <taxon>Saccharomycetales</taxon>
        <taxon>Saccharomycetaceae</taxon>
        <taxon>Naumovozyma</taxon>
    </lineage>
</organism>
<dbReference type="GeneID" id="11493467"/>
<keyword evidence="3" id="KW-1185">Reference proteome</keyword>
<dbReference type="RefSeq" id="XP_003667902.1">
    <property type="nucleotide sequence ID" value="XM_003667854.1"/>
</dbReference>
<dbReference type="Proteomes" id="UP000000689">
    <property type="component" value="Chromosome 1"/>
</dbReference>
<accession>G0W4C1</accession>
<gene>
    <name evidence="2" type="primary">NDAI0A05040</name>
    <name evidence="2" type="ordered locus">NDAI_0A05040</name>
</gene>
<name>G0W4C1_NAUDC</name>
<reference evidence="2 3" key="1">
    <citation type="journal article" date="2011" name="Proc. Natl. Acad. Sci. U.S.A.">
        <title>Evolutionary erosion of yeast sex chromosomes by mating-type switching accidents.</title>
        <authorList>
            <person name="Gordon J.L."/>
            <person name="Armisen D."/>
            <person name="Proux-Wera E."/>
            <person name="Oheigeartaigh S.S."/>
            <person name="Byrne K.P."/>
            <person name="Wolfe K.H."/>
        </authorList>
    </citation>
    <scope>NUCLEOTIDE SEQUENCE [LARGE SCALE GENOMIC DNA]</scope>
    <source>
        <strain evidence="3">ATCC 10597 / BCRC 20456 / CBS 421 / NBRC 0211 / NRRL Y-12639</strain>
    </source>
</reference>
<keyword evidence="1" id="KW-0175">Coiled coil</keyword>